<keyword evidence="1" id="KW-0560">Oxidoreductase</keyword>
<dbReference type="RefSeq" id="WP_193921191.1">
    <property type="nucleotide sequence ID" value="NZ_JADEWL010000044.1"/>
</dbReference>
<dbReference type="PANTHER" id="PTHR13847:SF287">
    <property type="entry name" value="FAD-DEPENDENT OXIDOREDUCTASE DOMAIN-CONTAINING PROTEIN 1"/>
    <property type="match status" value="1"/>
</dbReference>
<dbReference type="Pfam" id="PF01266">
    <property type="entry name" value="DAO"/>
    <property type="match status" value="1"/>
</dbReference>
<sequence length="388" mass="43227">MKTYDIIIIGAGIAGAALSYELVTKGFSVLLLEQHTTPENATRYSYGGLAFWSGTNPLTRQLCNESKKLYQTLSQELNTDIQFRELDLLLTVSRDSNPQEIAAFYQSVVTPPQLLNINQACELEPLLNREAISGALTVKHGHIHPEKTTQAYIKAFLLAGGKMQISQVLEIEENNLSVKTNTDTFHCKNIVVCAGGFSRQLLQTSGIPIQLYFTHAEIIETAPVDFHLHTLIMPANLQRFQLEADSTKDDKLWNESNHQLGWILDVGAVQFQDGSLRLGQISYINPNPHADVDSTKSEAVLRDNIGNVLPRLENISGTWNHCLVTFSKDNLPLIGAVTQNNHHHNIHIFSGFSNPLVIIPPLARRFANYLAGNEDDIVCQFSPQRFNS</sequence>
<dbReference type="Gene3D" id="3.50.50.60">
    <property type="entry name" value="FAD/NAD(P)-binding domain"/>
    <property type="match status" value="1"/>
</dbReference>
<dbReference type="InterPro" id="IPR036188">
    <property type="entry name" value="FAD/NAD-bd_sf"/>
</dbReference>
<dbReference type="SUPFAM" id="SSF51905">
    <property type="entry name" value="FAD/NAD(P)-binding domain"/>
    <property type="match status" value="1"/>
</dbReference>
<evidence type="ECO:0000313" key="4">
    <source>
        <dbReference type="Proteomes" id="UP000620559"/>
    </source>
</evidence>
<dbReference type="AlphaFoldDB" id="A0A8J7F4C6"/>
<name>A0A8J7F4C6_9CYAN</name>
<reference evidence="3" key="1">
    <citation type="submission" date="2020-10" db="EMBL/GenBank/DDBJ databases">
        <authorList>
            <person name="Castelo-Branco R."/>
            <person name="Eusebio N."/>
            <person name="Adriana R."/>
            <person name="Vieira A."/>
            <person name="Brugerolle De Fraissinette N."/>
            <person name="Rezende De Castro R."/>
            <person name="Schneider M.P."/>
            <person name="Vasconcelos V."/>
            <person name="Leao P.N."/>
        </authorList>
    </citation>
    <scope>NUCLEOTIDE SEQUENCE</scope>
    <source>
        <strain evidence="3">LEGE 06105</strain>
    </source>
</reference>
<protein>
    <submittedName>
        <fullName evidence="3">FAD-binding oxidoreductase</fullName>
    </submittedName>
</protein>
<dbReference type="GO" id="GO:0016491">
    <property type="term" value="F:oxidoreductase activity"/>
    <property type="evidence" value="ECO:0007669"/>
    <property type="project" value="UniProtKB-KW"/>
</dbReference>
<dbReference type="Gene3D" id="3.30.9.10">
    <property type="entry name" value="D-Amino Acid Oxidase, subunit A, domain 2"/>
    <property type="match status" value="1"/>
</dbReference>
<gene>
    <name evidence="3" type="ORF">IQ247_14720</name>
</gene>
<dbReference type="PANTHER" id="PTHR13847">
    <property type="entry name" value="SARCOSINE DEHYDROGENASE-RELATED"/>
    <property type="match status" value="1"/>
</dbReference>
<dbReference type="GO" id="GO:0005737">
    <property type="term" value="C:cytoplasm"/>
    <property type="evidence" value="ECO:0007669"/>
    <property type="project" value="TreeGrafter"/>
</dbReference>
<evidence type="ECO:0000259" key="2">
    <source>
        <dbReference type="Pfam" id="PF01266"/>
    </source>
</evidence>
<organism evidence="3 4">
    <name type="scientific">Plectonema cf. radiosum LEGE 06105</name>
    <dbReference type="NCBI Taxonomy" id="945769"/>
    <lineage>
        <taxon>Bacteria</taxon>
        <taxon>Bacillati</taxon>
        <taxon>Cyanobacteriota</taxon>
        <taxon>Cyanophyceae</taxon>
        <taxon>Oscillatoriophycideae</taxon>
        <taxon>Oscillatoriales</taxon>
        <taxon>Microcoleaceae</taxon>
        <taxon>Plectonema</taxon>
    </lineage>
</organism>
<accession>A0A8J7F4C6</accession>
<evidence type="ECO:0000256" key="1">
    <source>
        <dbReference type="ARBA" id="ARBA00023002"/>
    </source>
</evidence>
<keyword evidence="4" id="KW-1185">Reference proteome</keyword>
<comment type="caution">
    <text evidence="3">The sequence shown here is derived from an EMBL/GenBank/DDBJ whole genome shotgun (WGS) entry which is preliminary data.</text>
</comment>
<feature type="domain" description="FAD dependent oxidoreductase" evidence="2">
    <location>
        <begin position="5"/>
        <end position="367"/>
    </location>
</feature>
<proteinExistence type="predicted"/>
<dbReference type="InterPro" id="IPR006076">
    <property type="entry name" value="FAD-dep_OxRdtase"/>
</dbReference>
<dbReference type="Proteomes" id="UP000620559">
    <property type="component" value="Unassembled WGS sequence"/>
</dbReference>
<evidence type="ECO:0000313" key="3">
    <source>
        <dbReference type="EMBL" id="MBE9213903.1"/>
    </source>
</evidence>
<dbReference type="EMBL" id="JADEWL010000044">
    <property type="protein sequence ID" value="MBE9213903.1"/>
    <property type="molecule type" value="Genomic_DNA"/>
</dbReference>